<dbReference type="GO" id="GO:0009082">
    <property type="term" value="P:branched-chain amino acid biosynthetic process"/>
    <property type="evidence" value="ECO:0007669"/>
    <property type="project" value="UniProtKB-KW"/>
</dbReference>
<evidence type="ECO:0000256" key="2">
    <source>
        <dbReference type="ARBA" id="ARBA00023304"/>
    </source>
</evidence>
<dbReference type="Pfam" id="PF19798">
    <property type="entry name" value="Sulfotransfer_5"/>
    <property type="match status" value="1"/>
</dbReference>
<dbReference type="EMBL" id="FOCE01000001">
    <property type="protein sequence ID" value="SEM48518.1"/>
    <property type="molecule type" value="Genomic_DNA"/>
</dbReference>
<protein>
    <recommendedName>
        <fullName evidence="5">Branched-chain amino acid aminotransferase</fullName>
    </recommendedName>
</protein>
<dbReference type="STRING" id="933059.SAMN04488103_101277"/>
<dbReference type="Proteomes" id="UP000198761">
    <property type="component" value="Unassembled WGS sequence"/>
</dbReference>
<dbReference type="Gene3D" id="3.40.50.300">
    <property type="entry name" value="P-loop containing nucleotide triphosphate hydrolases"/>
    <property type="match status" value="1"/>
</dbReference>
<comment type="similarity">
    <text evidence="1">Belongs to the class-IV pyridoxal-phosphate-dependent aminotransferase family.</text>
</comment>
<evidence type="ECO:0000256" key="1">
    <source>
        <dbReference type="ARBA" id="ARBA00009320"/>
    </source>
</evidence>
<proteinExistence type="inferred from homology"/>
<reference evidence="3 4" key="1">
    <citation type="submission" date="2016-10" db="EMBL/GenBank/DDBJ databases">
        <authorList>
            <person name="de Groot N.N."/>
        </authorList>
    </citation>
    <scope>NUCLEOTIDE SEQUENCE [LARGE SCALE GENOMIC DNA]</scope>
    <source>
        <strain evidence="3 4">DSM 3857</strain>
    </source>
</reference>
<sequence length="254" mass="28032">MEKRSTGGVQGAHAGTTHVAMWSGPRNLSTAMMYAFAARGDCAVWDEPFYAAYLRETGLDHPMREAIIATHDADPARVAATCAGPVPDGKSLFYQKHMTLHMIEGFDRSFMRACANVFLIRHPARVVASYAKKREGPTLADIGFVQQAELFDEVAGWLGQPPLVIDSADIRDNPREMLEKLCAALGIPFTERMLTWPAGGHAADGIWASHWYGAVHRSTGFEDPEGPLPDLAPEYQDLVEQALPFYNRLRAFTL</sequence>
<dbReference type="AlphaFoldDB" id="A0A1H7YT47"/>
<accession>A0A1H7YT47</accession>
<evidence type="ECO:0000313" key="4">
    <source>
        <dbReference type="Proteomes" id="UP000198761"/>
    </source>
</evidence>
<dbReference type="PANTHER" id="PTHR42743:SF11">
    <property type="entry name" value="AMINODEOXYCHORISMATE LYASE"/>
    <property type="match status" value="1"/>
</dbReference>
<keyword evidence="2" id="KW-0028">Amino-acid biosynthesis</keyword>
<organism evidence="3 4">
    <name type="scientific">Gemmobacter aquatilis</name>
    <dbReference type="NCBI Taxonomy" id="933059"/>
    <lineage>
        <taxon>Bacteria</taxon>
        <taxon>Pseudomonadati</taxon>
        <taxon>Pseudomonadota</taxon>
        <taxon>Alphaproteobacteria</taxon>
        <taxon>Rhodobacterales</taxon>
        <taxon>Paracoccaceae</taxon>
        <taxon>Gemmobacter</taxon>
    </lineage>
</organism>
<evidence type="ECO:0000313" key="3">
    <source>
        <dbReference type="EMBL" id="SEM48518.1"/>
    </source>
</evidence>
<dbReference type="InterPro" id="IPR050571">
    <property type="entry name" value="Class-IV_PLP-Dep_Aminotrnsfr"/>
</dbReference>
<keyword evidence="2" id="KW-0100">Branched-chain amino acid biosynthesis</keyword>
<name>A0A1H7YT47_9RHOB</name>
<gene>
    <name evidence="3" type="ORF">SAMN04488103_101277</name>
</gene>
<dbReference type="InterPro" id="IPR027417">
    <property type="entry name" value="P-loop_NTPase"/>
</dbReference>
<evidence type="ECO:0008006" key="5">
    <source>
        <dbReference type="Google" id="ProtNLM"/>
    </source>
</evidence>
<dbReference type="PANTHER" id="PTHR42743">
    <property type="entry name" value="AMINO-ACID AMINOTRANSFERASE"/>
    <property type="match status" value="1"/>
</dbReference>
<keyword evidence="4" id="KW-1185">Reference proteome</keyword>
<dbReference type="SUPFAM" id="SSF52540">
    <property type="entry name" value="P-loop containing nucleoside triphosphate hydrolases"/>
    <property type="match status" value="1"/>
</dbReference>